<dbReference type="SUPFAM" id="SSF55486">
    <property type="entry name" value="Metalloproteases ('zincins'), catalytic domain"/>
    <property type="match status" value="1"/>
</dbReference>
<dbReference type="InterPro" id="IPR030890">
    <property type="entry name" value="LP_HExxH_w_TonB"/>
</dbReference>
<proteinExistence type="predicted"/>
<evidence type="ECO:0008006" key="3">
    <source>
        <dbReference type="Google" id="ProtNLM"/>
    </source>
</evidence>
<dbReference type="EMBL" id="BPUB01000002">
    <property type="protein sequence ID" value="GJG59343.1"/>
    <property type="molecule type" value="Genomic_DNA"/>
</dbReference>
<dbReference type="PROSITE" id="PS51257">
    <property type="entry name" value="PROKAR_LIPOPROTEIN"/>
    <property type="match status" value="1"/>
</dbReference>
<comment type="caution">
    <text evidence="1">The sequence shown here is derived from an EMBL/GenBank/DDBJ whole genome shotgun (WGS) entry which is preliminary data.</text>
</comment>
<sequence>MITIDMKNHLNILLAAFIVVFTAGFTVSCSDDDLGASIFNTDPSQDNLDRTQSTFPLDSFIKAEYLEPYNVKFVYRYDDKGTDMTKNLTPARYDKSVDLAVLTKYLWYDVYNKVSGGQEFLKSYSPRIIQLTGSKNYNPSQGTEVLGDASSGVKINFYNVNNLDLNDIAMMNEYFFKTMHHEFAHILDQTYIHPTAFNTLSQGHYDAAGWSDRPDSLSAGSGFTSSYASSSTTEDWAETMANYITRDTVSWHNLLNTASYDWESYELGKSSDYNDSLRNYNNAQPNVKYVDNGNGKKDTIYYFSGKNKERDSIYYNLRVHGVSAQEVMGYLKTTTSGKYNIYRKQIARDANGLPIPTADWKLNYTHNSGINGKDVILQKVEFVRSYLKEHYNLSLDGLRKEVQTRTYVTNADGSFVYDRFGNVVNKLTYAQSDGTTLIDELRQQVYRFNSLIQK</sequence>
<gene>
    <name evidence="1" type="ORF">PRLR5076_21940</name>
</gene>
<accession>A0A9R1CYV2</accession>
<dbReference type="Proteomes" id="UP000825483">
    <property type="component" value="Unassembled WGS sequence"/>
</dbReference>
<reference evidence="1" key="1">
    <citation type="journal article" date="2022" name="Int. J. Syst. Evol. Microbiol.">
        <title>Prevotella lacticifex sp. nov., isolated from the rumen of cows.</title>
        <authorList>
            <person name="Shinkai T."/>
            <person name="Ikeyama N."/>
            <person name="Kumagai M."/>
            <person name="Ohmori H."/>
            <person name="Sakamoto M."/>
            <person name="Ohkuma M."/>
            <person name="Mitsumori M."/>
        </authorList>
    </citation>
    <scope>NUCLEOTIDE SEQUENCE</scope>
    <source>
        <strain evidence="1">R5076</strain>
    </source>
</reference>
<evidence type="ECO:0000313" key="1">
    <source>
        <dbReference type="EMBL" id="GJG59343.1"/>
    </source>
</evidence>
<dbReference type="Gene3D" id="3.40.390.70">
    <property type="match status" value="1"/>
</dbReference>
<keyword evidence="2" id="KW-1185">Reference proteome</keyword>
<protein>
    <recommendedName>
        <fullName evidence="3">Lipoprotein</fullName>
    </recommendedName>
</protein>
<evidence type="ECO:0000313" key="2">
    <source>
        <dbReference type="Proteomes" id="UP000825483"/>
    </source>
</evidence>
<organism evidence="1 2">
    <name type="scientific">Prevotella lacticifex</name>
    <dbReference type="NCBI Taxonomy" id="2854755"/>
    <lineage>
        <taxon>Bacteria</taxon>
        <taxon>Pseudomonadati</taxon>
        <taxon>Bacteroidota</taxon>
        <taxon>Bacteroidia</taxon>
        <taxon>Bacteroidales</taxon>
        <taxon>Prevotellaceae</taxon>
        <taxon>Prevotella</taxon>
    </lineage>
</organism>
<dbReference type="NCBIfam" id="TIGR04549">
    <property type="entry name" value="LP_HExxH_w_tonB"/>
    <property type="match status" value="1"/>
</dbReference>
<dbReference type="AlphaFoldDB" id="A0A9R1CYV2"/>
<name>A0A9R1CYV2_9BACT</name>
<dbReference type="Pfam" id="PF15890">
    <property type="entry name" value="Peptidase_Mx1"/>
    <property type="match status" value="1"/>
</dbReference>